<dbReference type="Proteomes" id="UP000485367">
    <property type="component" value="Unassembled WGS sequence"/>
</dbReference>
<dbReference type="InterPro" id="IPR004101">
    <property type="entry name" value="Mur_ligase_C"/>
</dbReference>
<evidence type="ECO:0000259" key="4">
    <source>
        <dbReference type="Pfam" id="PF02875"/>
    </source>
</evidence>
<dbReference type="PANTHER" id="PTHR43024:SF1">
    <property type="entry name" value="UDP-N-ACETYLMURAMOYL-TRIPEPTIDE--D-ALANYL-D-ALANINE LIGASE"/>
    <property type="match status" value="1"/>
</dbReference>
<dbReference type="InterPro" id="IPR013221">
    <property type="entry name" value="Mur_ligase_cen"/>
</dbReference>
<dbReference type="AlphaFoldDB" id="A0A1V5SFG7"/>
<evidence type="ECO:0000256" key="1">
    <source>
        <dbReference type="ARBA" id="ARBA00022598"/>
    </source>
</evidence>
<dbReference type="SUPFAM" id="SSF53244">
    <property type="entry name" value="MurD-like peptide ligases, peptide-binding domain"/>
    <property type="match status" value="1"/>
</dbReference>
<dbReference type="GO" id="GO:0047480">
    <property type="term" value="F:UDP-N-acetylmuramoyl-tripeptide-D-alanyl-D-alanine ligase activity"/>
    <property type="evidence" value="ECO:0007669"/>
    <property type="project" value="UniProtKB-EC"/>
</dbReference>
<keyword evidence="2" id="KW-0547">Nucleotide-binding</keyword>
<feature type="domain" description="Mur ligase central" evidence="5">
    <location>
        <begin position="31"/>
        <end position="77"/>
    </location>
</feature>
<keyword evidence="3" id="KW-0067">ATP-binding</keyword>
<dbReference type="InterPro" id="IPR051046">
    <property type="entry name" value="MurCDEF_CellWall_CoF430Synth"/>
</dbReference>
<reference evidence="6" key="1">
    <citation type="submission" date="2017-02" db="EMBL/GenBank/DDBJ databases">
        <title>Delving into the versatile metabolic prowess of the omnipresent phylum Bacteroidetes.</title>
        <authorList>
            <person name="Nobu M.K."/>
            <person name="Mei R."/>
            <person name="Narihiro T."/>
            <person name="Kuroda K."/>
            <person name="Liu W.-T."/>
        </authorList>
    </citation>
    <scope>NUCLEOTIDE SEQUENCE</scope>
    <source>
        <strain evidence="6">ADurb.Bin280</strain>
    </source>
</reference>
<dbReference type="Pfam" id="PF08245">
    <property type="entry name" value="Mur_ligase_M"/>
    <property type="match status" value="2"/>
</dbReference>
<evidence type="ECO:0000259" key="5">
    <source>
        <dbReference type="Pfam" id="PF08245"/>
    </source>
</evidence>
<sequence>MKNFFKKIVVSILGFCATYIYNKHRPYIVAVTGSSGKTTTKYMIGELLKGSDKDVAVSKSNLNSQYGLPLVMLGYEKSPVNFWGWIAVVFLAPIRAISMKKCKKIMVLEYASDRPGDLEYLTSIIPPDIAVITNIGVAHIEAFGSKEAIAREKWVLAQKARDKVICAKKVEEISKTLPPIKADLVVAGYSKTAQALNIKSHKGFMEFDLLLFGKLQKSLKLKMLGIHNVDNFLLSILCAWAVSGEGAKLLSKIEKIEPLEGRGQRLVSKNGAVIIDESYNANPASMIAAIGNLSNGSLGRRVIIMGEMKELGNISKKAHQEVALVAKKAADYCVGVGGGFEGLGLDKWYPNVEQLIKDIEEIIKGDDTVLIKGSHSVGLELAVKKIMEN</sequence>
<dbReference type="EMBL" id="MWBO01000012">
    <property type="protein sequence ID" value="OQA53054.1"/>
    <property type="molecule type" value="Genomic_DNA"/>
</dbReference>
<gene>
    <name evidence="6" type="primary">murF</name>
    <name evidence="6" type="ORF">BWY43_00208</name>
</gene>
<organism evidence="6">
    <name type="scientific">candidate division WS2 bacterium ADurb.Bin280</name>
    <dbReference type="NCBI Taxonomy" id="1852829"/>
    <lineage>
        <taxon>Bacteria</taxon>
        <taxon>candidate division WS2</taxon>
    </lineage>
</organism>
<dbReference type="Pfam" id="PF02875">
    <property type="entry name" value="Mur_ligase_C"/>
    <property type="match status" value="1"/>
</dbReference>
<keyword evidence="1 6" id="KW-0436">Ligase</keyword>
<comment type="caution">
    <text evidence="6">The sequence shown here is derived from an EMBL/GenBank/DDBJ whole genome shotgun (WGS) entry which is preliminary data.</text>
</comment>
<feature type="domain" description="Mur ligase C-terminal" evidence="4">
    <location>
        <begin position="261"/>
        <end position="374"/>
    </location>
</feature>
<dbReference type="InterPro" id="IPR036615">
    <property type="entry name" value="Mur_ligase_C_dom_sf"/>
</dbReference>
<evidence type="ECO:0000256" key="2">
    <source>
        <dbReference type="ARBA" id="ARBA00022741"/>
    </source>
</evidence>
<accession>A0A1V5SFG7</accession>
<dbReference type="GO" id="GO:0005524">
    <property type="term" value="F:ATP binding"/>
    <property type="evidence" value="ECO:0007669"/>
    <property type="project" value="UniProtKB-KW"/>
</dbReference>
<dbReference type="Gene3D" id="3.40.1190.10">
    <property type="entry name" value="Mur-like, catalytic domain"/>
    <property type="match status" value="1"/>
</dbReference>
<feature type="domain" description="Mur ligase central" evidence="5">
    <location>
        <begin position="99"/>
        <end position="239"/>
    </location>
</feature>
<dbReference type="PANTHER" id="PTHR43024">
    <property type="entry name" value="UDP-N-ACETYLMURAMOYL-TRIPEPTIDE--D-ALANYL-D-ALANINE LIGASE"/>
    <property type="match status" value="1"/>
</dbReference>
<dbReference type="InterPro" id="IPR036565">
    <property type="entry name" value="Mur-like_cat_sf"/>
</dbReference>
<evidence type="ECO:0000313" key="6">
    <source>
        <dbReference type="EMBL" id="OQA53054.1"/>
    </source>
</evidence>
<dbReference type="EC" id="6.3.2.10" evidence="6"/>
<protein>
    <submittedName>
        <fullName evidence="6">UDP-N-acetylmuramoyl-tripeptide--D-alanyl-D-alanine ligase</fullName>
        <ecNumber evidence="6">6.3.2.10</ecNumber>
    </submittedName>
</protein>
<dbReference type="Gene3D" id="3.90.190.20">
    <property type="entry name" value="Mur ligase, C-terminal domain"/>
    <property type="match status" value="1"/>
</dbReference>
<name>A0A1V5SFG7_9BACT</name>
<proteinExistence type="predicted"/>
<evidence type="ECO:0000256" key="3">
    <source>
        <dbReference type="ARBA" id="ARBA00022840"/>
    </source>
</evidence>
<dbReference type="SUPFAM" id="SSF53623">
    <property type="entry name" value="MurD-like peptide ligases, catalytic domain"/>
    <property type="match status" value="1"/>
</dbReference>